<dbReference type="InterPro" id="IPR001810">
    <property type="entry name" value="F-box_dom"/>
</dbReference>
<dbReference type="SUPFAM" id="SSF50965">
    <property type="entry name" value="Galactose oxidase, central domain"/>
    <property type="match status" value="1"/>
</dbReference>
<feature type="region of interest" description="Disordered" evidence="1">
    <location>
        <begin position="382"/>
        <end position="402"/>
    </location>
</feature>
<keyword evidence="3" id="KW-1185">Reference proteome</keyword>
<organism evidence="3 4">
    <name type="scientific">Prunus avium</name>
    <name type="common">Cherry</name>
    <name type="synonym">Cerasus avium</name>
    <dbReference type="NCBI Taxonomy" id="42229"/>
    <lineage>
        <taxon>Eukaryota</taxon>
        <taxon>Viridiplantae</taxon>
        <taxon>Streptophyta</taxon>
        <taxon>Embryophyta</taxon>
        <taxon>Tracheophyta</taxon>
        <taxon>Spermatophyta</taxon>
        <taxon>Magnoliopsida</taxon>
        <taxon>eudicotyledons</taxon>
        <taxon>Gunneridae</taxon>
        <taxon>Pentapetalae</taxon>
        <taxon>rosids</taxon>
        <taxon>fabids</taxon>
        <taxon>Rosales</taxon>
        <taxon>Rosaceae</taxon>
        <taxon>Amygdaloideae</taxon>
        <taxon>Amygdaleae</taxon>
        <taxon>Prunus</taxon>
    </lineage>
</organism>
<dbReference type="RefSeq" id="XP_021819006.1">
    <property type="nucleotide sequence ID" value="XM_021963314.1"/>
</dbReference>
<feature type="domain" description="F-box" evidence="2">
    <location>
        <begin position="1"/>
        <end position="48"/>
    </location>
</feature>
<dbReference type="Pfam" id="PF08268">
    <property type="entry name" value="FBA_3"/>
    <property type="match status" value="1"/>
</dbReference>
<dbReference type="KEGG" id="pavi:110760954"/>
<evidence type="ECO:0000313" key="4">
    <source>
        <dbReference type="RefSeq" id="XP_021819006.1"/>
    </source>
</evidence>
<gene>
    <name evidence="4" type="primary">LOC110760954</name>
</gene>
<dbReference type="Gene3D" id="1.20.1280.50">
    <property type="match status" value="1"/>
</dbReference>
<accession>A0A6P5SZ60</accession>
<feature type="compositionally biased region" description="Polar residues" evidence="1">
    <location>
        <begin position="390"/>
        <end position="402"/>
    </location>
</feature>
<dbReference type="AlphaFoldDB" id="A0A6P5SZ60"/>
<dbReference type="GeneID" id="110760954"/>
<reference evidence="4" key="1">
    <citation type="submission" date="2025-08" db="UniProtKB">
        <authorList>
            <consortium name="RefSeq"/>
        </authorList>
    </citation>
    <scope>IDENTIFICATION</scope>
</reference>
<proteinExistence type="predicted"/>
<dbReference type="NCBIfam" id="TIGR01640">
    <property type="entry name" value="F_box_assoc_1"/>
    <property type="match status" value="1"/>
</dbReference>
<dbReference type="PROSITE" id="PS50181">
    <property type="entry name" value="FBOX"/>
    <property type="match status" value="1"/>
</dbReference>
<evidence type="ECO:0000259" key="2">
    <source>
        <dbReference type="PROSITE" id="PS50181"/>
    </source>
</evidence>
<dbReference type="PANTHER" id="PTHR31672:SF13">
    <property type="entry name" value="F-BOX PROTEIN CPR30-LIKE"/>
    <property type="match status" value="1"/>
</dbReference>
<evidence type="ECO:0000256" key="1">
    <source>
        <dbReference type="SAM" id="MobiDB-lite"/>
    </source>
</evidence>
<protein>
    <submittedName>
        <fullName evidence="4">F-box protein CPR30-like</fullName>
    </submittedName>
</protein>
<evidence type="ECO:0000313" key="3">
    <source>
        <dbReference type="Proteomes" id="UP000515124"/>
    </source>
</evidence>
<dbReference type="SUPFAM" id="SSF81383">
    <property type="entry name" value="F-box domain"/>
    <property type="match status" value="1"/>
</dbReference>
<sequence length="402" mass="46333">MSTLPPELILDILLRLPPKDLIRSLCVSKAWYAFIHDQRFINAHLQRSIETNSAPLSILIWSDNPEDAPSGFFSFSFSENETIGAAVRTEQPFKYADNYTHILGNSVHGLVCIRNYVDWEIALWNLSIQKLKKIPFPTFETPRFERLAYYGFGYDSVHDDYKVVGIVDCYTESRQVHIYSLKSNSWKRIQNMPCNNFDFRSDYIVFFNGALNWLMHQVLDETPHIIQTLNLASEEYCQFSTPVDLYDMYNMLTPTLSLEVLGGCLCLCVDRFGAAHDVWVMKEYGMTESWTLLFSIEPEAVPLVHVRSFKPLVLSKNGEMVLLTYKYHNSVFFWYDLKKKSFKQVEFRGHPRVSKVAVSGVGSLFLLDPVIVGRDRQVPSTSKKRKLLSSEVSRSGSQINKR</sequence>
<name>A0A6P5SZ60_PRUAV</name>
<dbReference type="InterPro" id="IPR036047">
    <property type="entry name" value="F-box-like_dom_sf"/>
</dbReference>
<dbReference type="InterPro" id="IPR013187">
    <property type="entry name" value="F-box-assoc_dom_typ3"/>
</dbReference>
<dbReference type="Proteomes" id="UP000515124">
    <property type="component" value="Unplaced"/>
</dbReference>
<dbReference type="InterPro" id="IPR050796">
    <property type="entry name" value="SCF_F-box_component"/>
</dbReference>
<dbReference type="SMART" id="SM00256">
    <property type="entry name" value="FBOX"/>
    <property type="match status" value="1"/>
</dbReference>
<dbReference type="InterPro" id="IPR017451">
    <property type="entry name" value="F-box-assoc_interact_dom"/>
</dbReference>
<dbReference type="InterPro" id="IPR011043">
    <property type="entry name" value="Gal_Oxase/kelch_b-propeller"/>
</dbReference>
<dbReference type="PANTHER" id="PTHR31672">
    <property type="entry name" value="BNACNNG10540D PROTEIN"/>
    <property type="match status" value="1"/>
</dbReference>
<dbReference type="Pfam" id="PF00646">
    <property type="entry name" value="F-box"/>
    <property type="match status" value="1"/>
</dbReference>